<comment type="caution">
    <text evidence="2">The sequence shown here is derived from an EMBL/GenBank/DDBJ whole genome shotgun (WGS) entry which is preliminary data.</text>
</comment>
<keyword evidence="3" id="KW-1185">Reference proteome</keyword>
<feature type="transmembrane region" description="Helical" evidence="1">
    <location>
        <begin position="99"/>
        <end position="123"/>
    </location>
</feature>
<feature type="transmembrane region" description="Helical" evidence="1">
    <location>
        <begin position="158"/>
        <end position="179"/>
    </location>
</feature>
<sequence>MWMMAAGAVAGGLDRLMGNRFGLGKKFEEGFLLLGTTALSMAGIICLAPLLSSGLKMAVVPLWRSLGLDPAILGGILAIDMGGYQLATELAADADVGRYAGIIVAATFGCTVTFTIPVGMGMLEKKDRAGFAKGILIGAGCLPVGLLVGGILCSLAPGVIVLQSLPVLLTAGLLMAGIWKFPDKMLRGFSVFAALIRVLTTVGLVLGAVAYMTGWKAIAQMESIENAMEVVSSIGIVMLGSLPVAELLQRLLKKPLAWIGRKTGMNSSSIAGLLMGTVSVVPAIAMMKNMDARGKVVNAAFAVCAASAMAAHMGFTFGAEPDLVVPLLAAKFTGGIAGAAAALLLTK</sequence>
<reference evidence="2 3" key="1">
    <citation type="submission" date="2019-02" db="EMBL/GenBank/DDBJ databases">
        <title>Genomic Encyclopedia of Type Strains, Phase IV (KMG-IV): sequencing the most valuable type-strain genomes for metagenomic binning, comparative biology and taxonomic classification.</title>
        <authorList>
            <person name="Goeker M."/>
        </authorList>
    </citation>
    <scope>NUCLEOTIDE SEQUENCE [LARGE SCALE GENOMIC DNA]</scope>
    <source>
        <strain evidence="2 3">DSM 29486</strain>
    </source>
</reference>
<feature type="transmembrane region" description="Helical" evidence="1">
    <location>
        <begin position="296"/>
        <end position="317"/>
    </location>
</feature>
<feature type="transmembrane region" description="Helical" evidence="1">
    <location>
        <begin position="34"/>
        <end position="55"/>
    </location>
</feature>
<dbReference type="GO" id="GO:0034228">
    <property type="term" value="F:ethanolamine transmembrane transporter activity"/>
    <property type="evidence" value="ECO:0007669"/>
    <property type="project" value="InterPro"/>
</dbReference>
<name>A0A4Q7NZA8_9FIRM</name>
<dbReference type="Proteomes" id="UP000292927">
    <property type="component" value="Unassembled WGS sequence"/>
</dbReference>
<protein>
    <submittedName>
        <fullName evidence="2">Ethanolamine transporter</fullName>
    </submittedName>
</protein>
<organism evidence="2 3">
    <name type="scientific">Cuneatibacter caecimuris</name>
    <dbReference type="NCBI Taxonomy" id="1796618"/>
    <lineage>
        <taxon>Bacteria</taxon>
        <taxon>Bacillati</taxon>
        <taxon>Bacillota</taxon>
        <taxon>Clostridia</taxon>
        <taxon>Lachnospirales</taxon>
        <taxon>Lachnospiraceae</taxon>
        <taxon>Cuneatibacter</taxon>
    </lineage>
</organism>
<feature type="transmembrane region" description="Helical" evidence="1">
    <location>
        <begin position="67"/>
        <end position="87"/>
    </location>
</feature>
<evidence type="ECO:0000256" key="1">
    <source>
        <dbReference type="SAM" id="Phobius"/>
    </source>
</evidence>
<accession>A0A4Q7NZA8</accession>
<dbReference type="PANTHER" id="PTHR40089:SF1">
    <property type="entry name" value="ETHANOLAMINE PERMEASE EUTH-RELATED"/>
    <property type="match status" value="1"/>
</dbReference>
<keyword evidence="1" id="KW-0812">Transmembrane</keyword>
<keyword evidence="1" id="KW-0472">Membrane</keyword>
<dbReference type="PANTHER" id="PTHR40089">
    <property type="entry name" value="ETHANOLAMINE UTILIZATION PROTEIN EUTH"/>
    <property type="match status" value="1"/>
</dbReference>
<dbReference type="AlphaFoldDB" id="A0A4Q7NZA8"/>
<proteinExistence type="predicted"/>
<dbReference type="GO" id="GO:0005886">
    <property type="term" value="C:plasma membrane"/>
    <property type="evidence" value="ECO:0007669"/>
    <property type="project" value="TreeGrafter"/>
</dbReference>
<feature type="transmembrane region" description="Helical" evidence="1">
    <location>
        <begin position="135"/>
        <end position="152"/>
    </location>
</feature>
<dbReference type="EMBL" id="SGXF01000007">
    <property type="protein sequence ID" value="RZS92811.1"/>
    <property type="molecule type" value="Genomic_DNA"/>
</dbReference>
<evidence type="ECO:0000313" key="3">
    <source>
        <dbReference type="Proteomes" id="UP000292927"/>
    </source>
</evidence>
<feature type="transmembrane region" description="Helical" evidence="1">
    <location>
        <begin position="231"/>
        <end position="252"/>
    </location>
</feature>
<dbReference type="Pfam" id="PF04346">
    <property type="entry name" value="EutH"/>
    <property type="match status" value="1"/>
</dbReference>
<gene>
    <name evidence="2" type="ORF">EV209_2882</name>
</gene>
<dbReference type="InterPro" id="IPR007441">
    <property type="entry name" value="EutH"/>
</dbReference>
<feature type="transmembrane region" description="Helical" evidence="1">
    <location>
        <begin position="191"/>
        <end position="211"/>
    </location>
</feature>
<keyword evidence="1" id="KW-1133">Transmembrane helix</keyword>
<dbReference type="PIRSF" id="PIRSF019466">
    <property type="entry name" value="EutH"/>
    <property type="match status" value="1"/>
</dbReference>
<feature type="transmembrane region" description="Helical" evidence="1">
    <location>
        <begin position="323"/>
        <end position="345"/>
    </location>
</feature>
<evidence type="ECO:0000313" key="2">
    <source>
        <dbReference type="EMBL" id="RZS92811.1"/>
    </source>
</evidence>